<proteinExistence type="predicted"/>
<dbReference type="AlphaFoldDB" id="A0ABD0A2Z3"/>
<dbReference type="Proteomes" id="UP000652691">
    <property type="component" value="Unassembled WGS sequence"/>
</dbReference>
<accession>A0ABD0A2Z3</accession>
<evidence type="ECO:0000313" key="2">
    <source>
        <dbReference type="Proteomes" id="UP000652691"/>
    </source>
</evidence>
<evidence type="ECO:0000313" key="1">
    <source>
        <dbReference type="EMBL" id="GGH25159.1"/>
    </source>
</evidence>
<dbReference type="EMBL" id="BMDA01000001">
    <property type="protein sequence ID" value="GGH25159.1"/>
    <property type="molecule type" value="Genomic_DNA"/>
</dbReference>
<gene>
    <name evidence="1" type="ORF">GCM10007354_01700</name>
</gene>
<name>A0ABD0A2Z3_9GAMM</name>
<organism evidence="1 2">
    <name type="scientific">Acinetobacter courvalinii</name>
    <dbReference type="NCBI Taxonomy" id="280147"/>
    <lineage>
        <taxon>Bacteria</taxon>
        <taxon>Pseudomonadati</taxon>
        <taxon>Pseudomonadota</taxon>
        <taxon>Gammaproteobacteria</taxon>
        <taxon>Moraxellales</taxon>
        <taxon>Moraxellaceae</taxon>
        <taxon>Acinetobacter</taxon>
    </lineage>
</organism>
<protein>
    <submittedName>
        <fullName evidence="1">Uncharacterized protein</fullName>
    </submittedName>
</protein>
<reference evidence="1 2" key="1">
    <citation type="journal article" date="2014" name="Int. J. Syst. Evol. Microbiol.">
        <title>Complete genome sequence of Corynebacterium casei LMG S-19264T (=DSM 44701T), isolated from a smear-ripened cheese.</title>
        <authorList>
            <consortium name="US DOE Joint Genome Institute (JGI-PGF)"/>
            <person name="Walter F."/>
            <person name="Albersmeier A."/>
            <person name="Kalinowski J."/>
            <person name="Ruckert C."/>
        </authorList>
    </citation>
    <scope>NUCLEOTIDE SEQUENCE [LARGE SCALE GENOMIC DNA]</scope>
    <source>
        <strain evidence="1 2">CCM 8635</strain>
    </source>
</reference>
<sequence length="59" mass="6895">MGFLLEAGIHSKYTEHIHKYKYRQGTRRTGEHPRDSFSITDLYAMTILARQLSVKILTN</sequence>
<comment type="caution">
    <text evidence="1">The sequence shown here is derived from an EMBL/GenBank/DDBJ whole genome shotgun (WGS) entry which is preliminary data.</text>
</comment>